<dbReference type="OrthoDB" id="5996503at2"/>
<dbReference type="RefSeq" id="WP_069396227.1">
    <property type="nucleotide sequence ID" value="NZ_JACKUN010000042.1"/>
</dbReference>
<dbReference type="STRING" id="29313.BHQ16_11750"/>
<reference evidence="2 3" key="1">
    <citation type="submission" date="2018-05" db="EMBL/GenBank/DDBJ databases">
        <authorList>
            <consortium name="IHU Genomes"/>
        </authorList>
    </citation>
    <scope>NUCLEOTIDE SEQUENCE [LARGE SCALE GENOMIC DNA]</scope>
    <source>
        <strain evidence="2 3">P7336</strain>
    </source>
</reference>
<organism evidence="2 3">
    <name type="scientific">Mycobacterium shimoidei</name>
    <dbReference type="NCBI Taxonomy" id="29313"/>
    <lineage>
        <taxon>Bacteria</taxon>
        <taxon>Bacillati</taxon>
        <taxon>Actinomycetota</taxon>
        <taxon>Actinomycetes</taxon>
        <taxon>Mycobacteriales</taxon>
        <taxon>Mycobacteriaceae</taxon>
        <taxon>Mycobacterium</taxon>
    </lineage>
</organism>
<keyword evidence="1" id="KW-0472">Membrane</keyword>
<proteinExistence type="predicted"/>
<evidence type="ECO:0008006" key="4">
    <source>
        <dbReference type="Google" id="ProtNLM"/>
    </source>
</evidence>
<keyword evidence="3" id="KW-1185">Reference proteome</keyword>
<accession>A0A1E3TFR8</accession>
<keyword evidence="1" id="KW-1133">Transmembrane helix</keyword>
<evidence type="ECO:0000256" key="1">
    <source>
        <dbReference type="SAM" id="Phobius"/>
    </source>
</evidence>
<keyword evidence="1" id="KW-0812">Transmembrane</keyword>
<name>A0A1E3TFR8_MYCSH</name>
<feature type="transmembrane region" description="Helical" evidence="1">
    <location>
        <begin position="153"/>
        <end position="174"/>
    </location>
</feature>
<dbReference type="AlphaFoldDB" id="A0A1E3TFR8"/>
<gene>
    <name evidence="2" type="ORF">MSP7336_03044</name>
</gene>
<feature type="transmembrane region" description="Helical" evidence="1">
    <location>
        <begin position="12"/>
        <end position="37"/>
    </location>
</feature>
<evidence type="ECO:0000313" key="2">
    <source>
        <dbReference type="EMBL" id="SRX94783.1"/>
    </source>
</evidence>
<sequence length="242" mass="25760">MNAVRVGSRIGLVVSVLTLIVAVGGFITSLILNAFVFGKYNAYGEVPIPGSGSLHLPEGEVTVSFHTQVVGSPSGGGLPIPGLKMGIDPPAGVPEPVVTENVGSTTTVNNDSHVRVWTVRVPADGTYQIRTDGQVGGFISPRLAFGHGSPYGWLPWMFVGWFVIGLAGLTLSVMSTLRSRRAPRPVSTAEQSISEVPDWSAAAPDEQAIRLEQLKTLTALRDSGALTEKEFDDEKRRILDGR</sequence>
<protein>
    <recommendedName>
        <fullName evidence="4">SHOCT domain-containing protein</fullName>
    </recommendedName>
</protein>
<evidence type="ECO:0000313" key="3">
    <source>
        <dbReference type="Proteomes" id="UP000252015"/>
    </source>
</evidence>
<dbReference type="EMBL" id="UEGW01000001">
    <property type="protein sequence ID" value="SRX94783.1"/>
    <property type="molecule type" value="Genomic_DNA"/>
</dbReference>
<dbReference type="Proteomes" id="UP000252015">
    <property type="component" value="Unassembled WGS sequence"/>
</dbReference>